<reference evidence="4" key="1">
    <citation type="journal article" date="2023" name="G3 (Bethesda)">
        <title>A reference genome for the long-term kleptoplast-retaining sea slug Elysia crispata morphotype clarki.</title>
        <authorList>
            <person name="Eastman K.E."/>
            <person name="Pendleton A.L."/>
            <person name="Shaikh M.A."/>
            <person name="Suttiyut T."/>
            <person name="Ogas R."/>
            <person name="Tomko P."/>
            <person name="Gavelis G."/>
            <person name="Widhalm J.R."/>
            <person name="Wisecaver J.H."/>
        </authorList>
    </citation>
    <scope>NUCLEOTIDE SEQUENCE</scope>
    <source>
        <strain evidence="4">ECLA1</strain>
    </source>
</reference>
<feature type="signal peptide" evidence="3">
    <location>
        <begin position="1"/>
        <end position="29"/>
    </location>
</feature>
<keyword evidence="5" id="KW-1185">Reference proteome</keyword>
<keyword evidence="2" id="KW-1133">Transmembrane helix</keyword>
<feature type="transmembrane region" description="Helical" evidence="2">
    <location>
        <begin position="53"/>
        <end position="74"/>
    </location>
</feature>
<keyword evidence="2" id="KW-0472">Membrane</keyword>
<feature type="chain" id="PRO_5041993032" description="Transmembrane protein" evidence="3">
    <location>
        <begin position="30"/>
        <end position="155"/>
    </location>
</feature>
<dbReference type="EMBL" id="JAWDGP010007346">
    <property type="protein sequence ID" value="KAK3724308.1"/>
    <property type="molecule type" value="Genomic_DNA"/>
</dbReference>
<protein>
    <recommendedName>
        <fullName evidence="6">Transmembrane protein</fullName>
    </recommendedName>
</protein>
<evidence type="ECO:0000256" key="3">
    <source>
        <dbReference type="SAM" id="SignalP"/>
    </source>
</evidence>
<sequence length="155" mass="16508">MSSSTKWRPLFTFLVIAILLGFEIETAGARKSSGGVGSGGGGGDDAVSKTVETIIIICSVISGIIMFLCICCYIKKKAKGRTTSNTPQARGSLNPASGHLPSRPESNQRHQRSGGALFSVRGSFSEYHPKAQQLDSAPPPYSQVVYLPDKGNNKY</sequence>
<organism evidence="4 5">
    <name type="scientific">Elysia crispata</name>
    <name type="common">lettuce slug</name>
    <dbReference type="NCBI Taxonomy" id="231223"/>
    <lineage>
        <taxon>Eukaryota</taxon>
        <taxon>Metazoa</taxon>
        <taxon>Spiralia</taxon>
        <taxon>Lophotrochozoa</taxon>
        <taxon>Mollusca</taxon>
        <taxon>Gastropoda</taxon>
        <taxon>Heterobranchia</taxon>
        <taxon>Euthyneura</taxon>
        <taxon>Panpulmonata</taxon>
        <taxon>Sacoglossa</taxon>
        <taxon>Placobranchoidea</taxon>
        <taxon>Plakobranchidae</taxon>
        <taxon>Elysia</taxon>
    </lineage>
</organism>
<evidence type="ECO:0000256" key="2">
    <source>
        <dbReference type="SAM" id="Phobius"/>
    </source>
</evidence>
<evidence type="ECO:0000313" key="4">
    <source>
        <dbReference type="EMBL" id="KAK3724308.1"/>
    </source>
</evidence>
<name>A0AAE0XY36_9GAST</name>
<proteinExistence type="predicted"/>
<comment type="caution">
    <text evidence="4">The sequence shown here is derived from an EMBL/GenBank/DDBJ whole genome shotgun (WGS) entry which is preliminary data.</text>
</comment>
<dbReference type="Proteomes" id="UP001283361">
    <property type="component" value="Unassembled WGS sequence"/>
</dbReference>
<evidence type="ECO:0000313" key="5">
    <source>
        <dbReference type="Proteomes" id="UP001283361"/>
    </source>
</evidence>
<feature type="region of interest" description="Disordered" evidence="1">
    <location>
        <begin position="81"/>
        <end position="113"/>
    </location>
</feature>
<keyword evidence="3" id="KW-0732">Signal</keyword>
<keyword evidence="2" id="KW-0812">Transmembrane</keyword>
<evidence type="ECO:0008006" key="6">
    <source>
        <dbReference type="Google" id="ProtNLM"/>
    </source>
</evidence>
<evidence type="ECO:0000256" key="1">
    <source>
        <dbReference type="SAM" id="MobiDB-lite"/>
    </source>
</evidence>
<feature type="region of interest" description="Disordered" evidence="1">
    <location>
        <begin position="129"/>
        <end position="155"/>
    </location>
</feature>
<accession>A0AAE0XY36</accession>
<gene>
    <name evidence="4" type="ORF">RRG08_043305</name>
</gene>
<feature type="compositionally biased region" description="Polar residues" evidence="1">
    <location>
        <begin position="81"/>
        <end position="95"/>
    </location>
</feature>
<dbReference type="AlphaFoldDB" id="A0AAE0XY36"/>